<sequence>MRWSSPVAVTLMAAWRKCLRCSRSLKIVSSLKLPPPRLSAPGWAP</sequence>
<organism evidence="1">
    <name type="scientific">Arundo donax</name>
    <name type="common">Giant reed</name>
    <name type="synonym">Donax arundinaceus</name>
    <dbReference type="NCBI Taxonomy" id="35708"/>
    <lineage>
        <taxon>Eukaryota</taxon>
        <taxon>Viridiplantae</taxon>
        <taxon>Streptophyta</taxon>
        <taxon>Embryophyta</taxon>
        <taxon>Tracheophyta</taxon>
        <taxon>Spermatophyta</taxon>
        <taxon>Magnoliopsida</taxon>
        <taxon>Liliopsida</taxon>
        <taxon>Poales</taxon>
        <taxon>Poaceae</taxon>
        <taxon>PACMAD clade</taxon>
        <taxon>Arundinoideae</taxon>
        <taxon>Arundineae</taxon>
        <taxon>Arundo</taxon>
    </lineage>
</organism>
<dbReference type="EMBL" id="GBRH01193331">
    <property type="protein sequence ID" value="JAE04565.1"/>
    <property type="molecule type" value="Transcribed_RNA"/>
</dbReference>
<reference evidence="1" key="2">
    <citation type="journal article" date="2015" name="Data Brief">
        <title>Shoot transcriptome of the giant reed, Arundo donax.</title>
        <authorList>
            <person name="Barrero R.A."/>
            <person name="Guerrero F.D."/>
            <person name="Moolhuijzen P."/>
            <person name="Goolsby J.A."/>
            <person name="Tidwell J."/>
            <person name="Bellgard S.E."/>
            <person name="Bellgard M.I."/>
        </authorList>
    </citation>
    <scope>NUCLEOTIDE SEQUENCE</scope>
    <source>
        <tissue evidence="1">Shoot tissue taken approximately 20 cm above the soil surface</tissue>
    </source>
</reference>
<protein>
    <submittedName>
        <fullName evidence="1">Uncharacterized protein</fullName>
    </submittedName>
</protein>
<dbReference type="AlphaFoldDB" id="A0A0A9EV19"/>
<proteinExistence type="predicted"/>
<name>A0A0A9EV19_ARUDO</name>
<evidence type="ECO:0000313" key="1">
    <source>
        <dbReference type="EMBL" id="JAE04565.1"/>
    </source>
</evidence>
<accession>A0A0A9EV19</accession>
<reference evidence="1" key="1">
    <citation type="submission" date="2014-09" db="EMBL/GenBank/DDBJ databases">
        <authorList>
            <person name="Magalhaes I.L.F."/>
            <person name="Oliveira U."/>
            <person name="Santos F.R."/>
            <person name="Vidigal T.H.D.A."/>
            <person name="Brescovit A.D."/>
            <person name="Santos A.J."/>
        </authorList>
    </citation>
    <scope>NUCLEOTIDE SEQUENCE</scope>
    <source>
        <tissue evidence="1">Shoot tissue taken approximately 20 cm above the soil surface</tissue>
    </source>
</reference>